<feature type="compositionally biased region" description="Polar residues" evidence="1">
    <location>
        <begin position="669"/>
        <end position="679"/>
    </location>
</feature>
<dbReference type="Pfam" id="PF01823">
    <property type="entry name" value="MACPF"/>
    <property type="match status" value="1"/>
</dbReference>
<evidence type="ECO:0000313" key="6">
    <source>
        <dbReference type="RefSeq" id="XP_022299443.1"/>
    </source>
</evidence>
<feature type="chain" id="PRO_5034042439" evidence="3">
    <location>
        <begin position="19"/>
        <end position="742"/>
    </location>
</feature>
<feature type="compositionally biased region" description="Polar residues" evidence="1">
    <location>
        <begin position="732"/>
        <end position="742"/>
    </location>
</feature>
<feature type="region of interest" description="Disordered" evidence="1">
    <location>
        <begin position="715"/>
        <end position="742"/>
    </location>
</feature>
<dbReference type="PANTHER" id="PTHR31463">
    <property type="entry name" value="MACROPHAGE-EXPRESSED GENE 1 PROTEIN"/>
    <property type="match status" value="1"/>
</dbReference>
<dbReference type="GeneID" id="111108132"/>
<dbReference type="SMART" id="SM00457">
    <property type="entry name" value="MACPF"/>
    <property type="match status" value="1"/>
</dbReference>
<protein>
    <submittedName>
        <fullName evidence="6">Macrophage-expressed gene 1 protein-like</fullName>
    </submittedName>
</protein>
<keyword evidence="2" id="KW-0472">Membrane</keyword>
<reference evidence="6" key="1">
    <citation type="submission" date="2025-08" db="UniProtKB">
        <authorList>
            <consortium name="RefSeq"/>
        </authorList>
    </citation>
    <scope>IDENTIFICATION</scope>
    <source>
        <tissue evidence="6">Whole sample</tissue>
    </source>
</reference>
<dbReference type="GO" id="GO:0030670">
    <property type="term" value="C:phagocytic vesicle membrane"/>
    <property type="evidence" value="ECO:0007669"/>
    <property type="project" value="UniProtKB-SubCell"/>
</dbReference>
<dbReference type="InterPro" id="IPR039707">
    <property type="entry name" value="MPEG1"/>
</dbReference>
<feature type="transmembrane region" description="Helical" evidence="2">
    <location>
        <begin position="683"/>
        <end position="704"/>
    </location>
</feature>
<dbReference type="KEGG" id="cvn:111108132"/>
<dbReference type="OrthoDB" id="5950457at2759"/>
<evidence type="ECO:0000259" key="4">
    <source>
        <dbReference type="PROSITE" id="PS51412"/>
    </source>
</evidence>
<sequence length="742" mass="81886">METGCVFLLLAAFLGVSGDSVGKPSPPPPVNPFTPGDVKWCAFRMAQTVELFEVLPGMGWDNLQNKDSGLLVRYNYSECRTTADGRYLLPDSVVTVPIKSSQLEVFGELFQHWFNFTSTTSSSVNAEAGLHLGPFKISGKFSHESQSVRSHQIRDRSVTTRVQAKYERYAAQLQPDSALNPVFLDRLRNIAFYIQTNKTNMARYQSQLLVRDYGTHVISEVRAGAIITQLDQIKSTFSNSYSMDSTKVVAAASASFSSVFNVGAEYKHSVSKEVVDQYLGNRTHSTVQTFGGPVFQPSNFTLNDWAAGLSGDLVAVDRSGYPIYDLISTQTLPDLPPSLLYPLVQTVKSALEEYYKFNIYRGCTDLDSPNFSFIANYDDGTCSSPETNYTFGGVYQDCTQSGQLQQNLCTKLIQKNPLTGGQSCPSGYESVLLNQGTRSAQESRRSCHHCGFLGWRRCCDNYNVYGSAVYKSYWCVAKGHVDQQSGFQFGGIYTNTIANPLTQSRGCPLYFYPLNLGLEMKVCVSDDYELGFRYSVPFAGLFSCRTGNPLSVQQESSARANANSELLHSLAVYLQASNNWPRGCPNGYSMHLATVENSCEINYCVKSNAFSDKGLPPVRRPPFMDLPGNAFTDEGMEEKFEITEDRTWINLDREDAPNSVSEKDRADDSSGSNGEDLSSGTTAAIAIVSTLVVLATVFVVTVMYRKRARAHRPYHRVQANGDGVSPREYGATGNTADTQETA</sequence>
<feature type="domain" description="MACPF" evidence="4">
    <location>
        <begin position="28"/>
        <end position="358"/>
    </location>
</feature>
<dbReference type="GO" id="GO:0002250">
    <property type="term" value="P:adaptive immune response"/>
    <property type="evidence" value="ECO:0007669"/>
    <property type="project" value="UniProtKB-KW"/>
</dbReference>
<dbReference type="RefSeq" id="XP_022299443.1">
    <property type="nucleotide sequence ID" value="XM_022443735.1"/>
</dbReference>
<evidence type="ECO:0000256" key="3">
    <source>
        <dbReference type="SAM" id="SignalP"/>
    </source>
</evidence>
<dbReference type="InterPro" id="IPR020864">
    <property type="entry name" value="MACPF"/>
</dbReference>
<feature type="signal peptide" evidence="3">
    <location>
        <begin position="1"/>
        <end position="18"/>
    </location>
</feature>
<evidence type="ECO:0000256" key="2">
    <source>
        <dbReference type="SAM" id="Phobius"/>
    </source>
</evidence>
<name>A0A8B8B8F8_CRAVI</name>
<evidence type="ECO:0000313" key="5">
    <source>
        <dbReference type="Proteomes" id="UP000694844"/>
    </source>
</evidence>
<feature type="compositionally biased region" description="Basic and acidic residues" evidence="1">
    <location>
        <begin position="646"/>
        <end position="668"/>
    </location>
</feature>
<dbReference type="Proteomes" id="UP000694844">
    <property type="component" value="Chromosome 8"/>
</dbReference>
<dbReference type="CDD" id="cd22579">
    <property type="entry name" value="MPEG1_P2"/>
    <property type="match status" value="1"/>
</dbReference>
<organism evidence="5 6">
    <name type="scientific">Crassostrea virginica</name>
    <name type="common">Eastern oyster</name>
    <dbReference type="NCBI Taxonomy" id="6565"/>
    <lineage>
        <taxon>Eukaryota</taxon>
        <taxon>Metazoa</taxon>
        <taxon>Spiralia</taxon>
        <taxon>Lophotrochozoa</taxon>
        <taxon>Mollusca</taxon>
        <taxon>Bivalvia</taxon>
        <taxon>Autobranchia</taxon>
        <taxon>Pteriomorphia</taxon>
        <taxon>Ostreida</taxon>
        <taxon>Ostreoidea</taxon>
        <taxon>Ostreidae</taxon>
        <taxon>Crassostrea</taxon>
    </lineage>
</organism>
<proteinExistence type="predicted"/>
<keyword evidence="2" id="KW-1133">Transmembrane helix</keyword>
<dbReference type="PROSITE" id="PS51412">
    <property type="entry name" value="MACPF_2"/>
    <property type="match status" value="1"/>
</dbReference>
<keyword evidence="2" id="KW-0812">Transmembrane</keyword>
<accession>A0A8B8B8F8</accession>
<feature type="region of interest" description="Disordered" evidence="1">
    <location>
        <begin position="646"/>
        <end position="679"/>
    </location>
</feature>
<keyword evidence="5" id="KW-1185">Reference proteome</keyword>
<gene>
    <name evidence="6" type="primary">LOC111108132</name>
</gene>
<dbReference type="AlphaFoldDB" id="A0A8B8B8F8"/>
<keyword evidence="3" id="KW-0732">Signal</keyword>
<dbReference type="PANTHER" id="PTHR31463:SF1">
    <property type="entry name" value="MACROPHAGE-EXPRESSED GENE 1 PROTEIN"/>
    <property type="match status" value="1"/>
</dbReference>
<dbReference type="GO" id="GO:0045087">
    <property type="term" value="P:innate immune response"/>
    <property type="evidence" value="ECO:0007669"/>
    <property type="project" value="UniProtKB-KW"/>
</dbReference>
<evidence type="ECO:0000256" key="1">
    <source>
        <dbReference type="SAM" id="MobiDB-lite"/>
    </source>
</evidence>